<evidence type="ECO:0000256" key="1">
    <source>
        <dbReference type="ARBA" id="ARBA00004613"/>
    </source>
</evidence>
<dbReference type="PANTHER" id="PTHR22906">
    <property type="entry name" value="PROPERDIN"/>
    <property type="match status" value="1"/>
</dbReference>
<keyword evidence="7" id="KW-1185">Reference proteome</keyword>
<dbReference type="STRING" id="7719.ENSCINP00000034161"/>
<dbReference type="SUPFAM" id="SSF82895">
    <property type="entry name" value="TSP-1 type 1 repeat"/>
    <property type="match status" value="6"/>
</dbReference>
<reference evidence="6" key="3">
    <citation type="submission" date="2025-09" db="UniProtKB">
        <authorList>
            <consortium name="Ensembl"/>
        </authorList>
    </citation>
    <scope>IDENTIFICATION</scope>
</reference>
<dbReference type="InParanoid" id="H2XWX7"/>
<sequence>PTVWHDWSQWSRCSRTCDDGSQTRDRRCYYTDNTNTEAPPSNCPGSHEQTRRCSITPCSRGSWMAWQDWEPCSETCGAGRQYKIRSCFDGNQISNTCQGEGRMSRSCMGSCHSWSEWGVYLSCTAVCGGGSGIQTRYRTCEGNGNTVASVNCAGQHYSTRPCSASNCVRVTEWGSWSQCSVTCGGGTRSRRRQCFRDNVQVFGNCPQAVTQNQPGCSSSSCQQSDPRIAWSSWTQWSACSATCEDRVCQSGPCNQTKRRYCVGSDGRIHTNGCPGNSTSSRACQGPPCMTWAPWSNWDACSKTCGRGMQVRVSRKCQP</sequence>
<dbReference type="OMA" id="CNTHPCH"/>
<dbReference type="InterPro" id="IPR000884">
    <property type="entry name" value="TSP1_rpt"/>
</dbReference>
<organism evidence="6 7">
    <name type="scientific">Ciona intestinalis</name>
    <name type="common">Transparent sea squirt</name>
    <name type="synonym">Ascidia intestinalis</name>
    <dbReference type="NCBI Taxonomy" id="7719"/>
    <lineage>
        <taxon>Eukaryota</taxon>
        <taxon>Metazoa</taxon>
        <taxon>Chordata</taxon>
        <taxon>Tunicata</taxon>
        <taxon>Ascidiacea</taxon>
        <taxon>Phlebobranchia</taxon>
        <taxon>Cionidae</taxon>
        <taxon>Ciona</taxon>
    </lineage>
</organism>
<keyword evidence="3" id="KW-0732">Signal</keyword>
<name>H2XWX7_CIOIN</name>
<keyword evidence="4" id="KW-0677">Repeat</keyword>
<dbReference type="InterPro" id="IPR036383">
    <property type="entry name" value="TSP1_rpt_sf"/>
</dbReference>
<dbReference type="AlphaFoldDB" id="H2XWX7"/>
<reference evidence="6" key="2">
    <citation type="submission" date="2025-08" db="UniProtKB">
        <authorList>
            <consortium name="Ensembl"/>
        </authorList>
    </citation>
    <scope>IDENTIFICATION</scope>
</reference>
<dbReference type="GeneTree" id="ENSGT00940000166934"/>
<evidence type="ECO:0000313" key="6">
    <source>
        <dbReference type="Ensembl" id="ENSCINP00000034161.1"/>
    </source>
</evidence>
<evidence type="ECO:0000313" key="7">
    <source>
        <dbReference type="Proteomes" id="UP000008144"/>
    </source>
</evidence>
<dbReference type="PROSITE" id="PS50092">
    <property type="entry name" value="TSP1"/>
    <property type="match status" value="5"/>
</dbReference>
<proteinExistence type="predicted"/>
<comment type="subcellular location">
    <subcellularLocation>
        <location evidence="1">Secreted</location>
    </subcellularLocation>
</comment>
<dbReference type="Proteomes" id="UP000008144">
    <property type="component" value="Unassembled WGS sequence"/>
</dbReference>
<keyword evidence="2" id="KW-0964">Secreted</keyword>
<dbReference type="PANTHER" id="PTHR22906:SF43">
    <property type="entry name" value="PROPERDIN"/>
    <property type="match status" value="1"/>
</dbReference>
<accession>H2XWX7</accession>
<dbReference type="SMART" id="SM00209">
    <property type="entry name" value="TSP1"/>
    <property type="match status" value="6"/>
</dbReference>
<evidence type="ECO:0000256" key="5">
    <source>
        <dbReference type="ARBA" id="ARBA00023157"/>
    </source>
</evidence>
<evidence type="ECO:0000256" key="2">
    <source>
        <dbReference type="ARBA" id="ARBA00022525"/>
    </source>
</evidence>
<dbReference type="Ensembl" id="ENSCINT00000031188.1">
    <property type="protein sequence ID" value="ENSCINP00000034161.1"/>
    <property type="gene ID" value="ENSCING00000019105.1"/>
</dbReference>
<keyword evidence="5" id="KW-1015">Disulfide bond</keyword>
<dbReference type="Gene3D" id="2.20.100.10">
    <property type="entry name" value="Thrombospondin type-1 (TSP1) repeat"/>
    <property type="match status" value="6"/>
</dbReference>
<dbReference type="Pfam" id="PF00090">
    <property type="entry name" value="TSP_1"/>
    <property type="match status" value="5"/>
</dbReference>
<protein>
    <submittedName>
        <fullName evidence="6">Uncharacterized protein</fullName>
    </submittedName>
</protein>
<evidence type="ECO:0000256" key="4">
    <source>
        <dbReference type="ARBA" id="ARBA00022737"/>
    </source>
</evidence>
<evidence type="ECO:0000256" key="3">
    <source>
        <dbReference type="ARBA" id="ARBA00022729"/>
    </source>
</evidence>
<dbReference type="InterPro" id="IPR052065">
    <property type="entry name" value="Compl_asym_regulator"/>
</dbReference>
<dbReference type="HOGENOM" id="CLU_047129_0_0_1"/>
<reference evidence="7" key="1">
    <citation type="journal article" date="2002" name="Science">
        <title>The draft genome of Ciona intestinalis: insights into chordate and vertebrate origins.</title>
        <authorList>
            <person name="Dehal P."/>
            <person name="Satou Y."/>
            <person name="Campbell R.K."/>
            <person name="Chapman J."/>
            <person name="Degnan B."/>
            <person name="De Tomaso A."/>
            <person name="Davidson B."/>
            <person name="Di Gregorio A."/>
            <person name="Gelpke M."/>
            <person name="Goodstein D.M."/>
            <person name="Harafuji N."/>
            <person name="Hastings K.E."/>
            <person name="Ho I."/>
            <person name="Hotta K."/>
            <person name="Huang W."/>
            <person name="Kawashima T."/>
            <person name="Lemaire P."/>
            <person name="Martinez D."/>
            <person name="Meinertzhagen I.A."/>
            <person name="Necula S."/>
            <person name="Nonaka M."/>
            <person name="Putnam N."/>
            <person name="Rash S."/>
            <person name="Saiga H."/>
            <person name="Satake M."/>
            <person name="Terry A."/>
            <person name="Yamada L."/>
            <person name="Wang H.G."/>
            <person name="Awazu S."/>
            <person name="Azumi K."/>
            <person name="Boore J."/>
            <person name="Branno M."/>
            <person name="Chin-Bow S."/>
            <person name="DeSantis R."/>
            <person name="Doyle S."/>
            <person name="Francino P."/>
            <person name="Keys D.N."/>
            <person name="Haga S."/>
            <person name="Hayashi H."/>
            <person name="Hino K."/>
            <person name="Imai K.S."/>
            <person name="Inaba K."/>
            <person name="Kano S."/>
            <person name="Kobayashi K."/>
            <person name="Kobayashi M."/>
            <person name="Lee B.I."/>
            <person name="Makabe K.W."/>
            <person name="Manohar C."/>
            <person name="Matassi G."/>
            <person name="Medina M."/>
            <person name="Mochizuki Y."/>
            <person name="Mount S."/>
            <person name="Morishita T."/>
            <person name="Miura S."/>
            <person name="Nakayama A."/>
            <person name="Nishizaka S."/>
            <person name="Nomoto H."/>
            <person name="Ohta F."/>
            <person name="Oishi K."/>
            <person name="Rigoutsos I."/>
            <person name="Sano M."/>
            <person name="Sasaki A."/>
            <person name="Sasakura Y."/>
            <person name="Shoguchi E."/>
            <person name="Shin-i T."/>
            <person name="Spagnuolo A."/>
            <person name="Stainier D."/>
            <person name="Suzuki M.M."/>
            <person name="Tassy O."/>
            <person name="Takatori N."/>
            <person name="Tokuoka M."/>
            <person name="Yagi K."/>
            <person name="Yoshizaki F."/>
            <person name="Wada S."/>
            <person name="Zhang C."/>
            <person name="Hyatt P.D."/>
            <person name="Larimer F."/>
            <person name="Detter C."/>
            <person name="Doggett N."/>
            <person name="Glavina T."/>
            <person name="Hawkins T."/>
            <person name="Richardson P."/>
            <person name="Lucas S."/>
            <person name="Kohara Y."/>
            <person name="Levine M."/>
            <person name="Satoh N."/>
            <person name="Rokhsar D.S."/>
        </authorList>
    </citation>
    <scope>NUCLEOTIDE SEQUENCE [LARGE SCALE GENOMIC DNA]</scope>
</reference>